<dbReference type="SUPFAM" id="SSF53448">
    <property type="entry name" value="Nucleotide-diphospho-sugar transferases"/>
    <property type="match status" value="1"/>
</dbReference>
<keyword evidence="4" id="KW-0963">Cytoplasm</keyword>
<reference evidence="5 6" key="1">
    <citation type="submission" date="2014-06" db="EMBL/GenBank/DDBJ databases">
        <title>Helicobacter pullorum isolates in fresh chicken meat - phenotypic and genotypic features.</title>
        <authorList>
            <person name="Borges V."/>
            <person name="Santos A."/>
            <person name="Correia C.B."/>
            <person name="Saraiva M."/>
            <person name="Menard A."/>
            <person name="Vieira L."/>
            <person name="Sampaio D.A."/>
            <person name="Gomes J.P."/>
            <person name="Oleastro M."/>
        </authorList>
    </citation>
    <scope>NUCLEOTIDE SEQUENCE [LARGE SCALE GENOMIC DNA]</scope>
    <source>
        <strain evidence="5 6">229334/12</strain>
    </source>
</reference>
<dbReference type="PANTHER" id="PTHR42866">
    <property type="entry name" value="3-DEOXY-MANNO-OCTULOSONATE CYTIDYLYLTRANSFERASE"/>
    <property type="match status" value="1"/>
</dbReference>
<protein>
    <recommendedName>
        <fullName evidence="4">3-deoxy-manno-octulosonate cytidylyltransferase</fullName>
        <ecNumber evidence="4">2.7.7.38</ecNumber>
    </recommendedName>
    <alternativeName>
        <fullName evidence="4">CMP-2-keto-3-deoxyoctulosonic acid synthase</fullName>
        <shortName evidence="4">CKS</shortName>
        <shortName evidence="4">CMP-KDO synthase</shortName>
    </alternativeName>
</protein>
<dbReference type="STRING" id="35818.HPU229336_08670"/>
<dbReference type="PATRIC" id="fig|35818.11.peg.628"/>
<comment type="catalytic activity">
    <reaction evidence="4">
        <text>3-deoxy-alpha-D-manno-oct-2-ulosonate + CTP = CMP-3-deoxy-beta-D-manno-octulosonate + diphosphate</text>
        <dbReference type="Rhea" id="RHEA:23448"/>
        <dbReference type="ChEBI" id="CHEBI:33019"/>
        <dbReference type="ChEBI" id="CHEBI:37563"/>
        <dbReference type="ChEBI" id="CHEBI:85986"/>
        <dbReference type="ChEBI" id="CHEBI:85987"/>
        <dbReference type="EC" id="2.7.7.38"/>
    </reaction>
</comment>
<dbReference type="EC" id="2.7.7.38" evidence="4"/>
<evidence type="ECO:0000256" key="1">
    <source>
        <dbReference type="ARBA" id="ARBA00022679"/>
    </source>
</evidence>
<keyword evidence="2 4" id="KW-0548">Nucleotidyltransferase</keyword>
<evidence type="ECO:0000313" key="5">
    <source>
        <dbReference type="EMBL" id="KPH56065.1"/>
    </source>
</evidence>
<evidence type="ECO:0000256" key="4">
    <source>
        <dbReference type="HAMAP-Rule" id="MF_00057"/>
    </source>
</evidence>
<comment type="function">
    <text evidence="4">Activates KDO (a required 8-carbon sugar) for incorporation into bacterial lipopolysaccharide in Gram-negative bacteria.</text>
</comment>
<dbReference type="UniPathway" id="UPA00358">
    <property type="reaction ID" value="UER00476"/>
</dbReference>
<dbReference type="HAMAP" id="MF_00057">
    <property type="entry name" value="KdsB"/>
    <property type="match status" value="1"/>
</dbReference>
<keyword evidence="1 4" id="KW-0808">Transferase</keyword>
<comment type="caution">
    <text evidence="5">The sequence shown here is derived from an EMBL/GenBank/DDBJ whole genome shotgun (WGS) entry which is preliminary data.</text>
</comment>
<keyword evidence="3 4" id="KW-0448">Lipopolysaccharide biosynthesis</keyword>
<dbReference type="EMBL" id="JNOC01000017">
    <property type="protein sequence ID" value="KPH56065.1"/>
    <property type="molecule type" value="Genomic_DNA"/>
</dbReference>
<evidence type="ECO:0000313" key="6">
    <source>
        <dbReference type="Proteomes" id="UP000037997"/>
    </source>
</evidence>
<dbReference type="GO" id="GO:0005829">
    <property type="term" value="C:cytosol"/>
    <property type="evidence" value="ECO:0007669"/>
    <property type="project" value="TreeGrafter"/>
</dbReference>
<dbReference type="NCBIfam" id="NF009905">
    <property type="entry name" value="PRK13368.1"/>
    <property type="match status" value="1"/>
</dbReference>
<dbReference type="NCBIfam" id="TIGR00466">
    <property type="entry name" value="kdsB"/>
    <property type="match status" value="1"/>
</dbReference>
<dbReference type="Pfam" id="PF02348">
    <property type="entry name" value="CTP_transf_3"/>
    <property type="match status" value="1"/>
</dbReference>
<dbReference type="CDD" id="cd02517">
    <property type="entry name" value="CMP-KDO-Synthetase"/>
    <property type="match status" value="1"/>
</dbReference>
<proteinExistence type="inferred from homology"/>
<dbReference type="AlphaFoldDB" id="A0A0N1ELD6"/>
<dbReference type="NCBIfam" id="NF003952">
    <property type="entry name" value="PRK05450.1-5"/>
    <property type="match status" value="1"/>
</dbReference>
<dbReference type="Proteomes" id="UP000037997">
    <property type="component" value="Unassembled WGS sequence"/>
</dbReference>
<comment type="pathway">
    <text evidence="4">Nucleotide-sugar biosynthesis; CMP-3-deoxy-D-manno-octulosonate biosynthesis; CMP-3-deoxy-D-manno-octulosonate from 3-deoxy-D-manno-octulosonate and CTP: step 1/1.</text>
</comment>
<dbReference type="RefSeq" id="WP_054197699.1">
    <property type="nucleotide sequence ID" value="NZ_JNOC01000017.1"/>
</dbReference>
<gene>
    <name evidence="4" type="primary">kdsB</name>
    <name evidence="5" type="ORF">HPU229334_03200</name>
</gene>
<accession>A0A0N1ELD6</accession>
<name>A0A0N1ELD6_9HELI</name>
<dbReference type="InterPro" id="IPR029044">
    <property type="entry name" value="Nucleotide-diphossugar_trans"/>
</dbReference>
<dbReference type="Gene3D" id="3.90.550.10">
    <property type="entry name" value="Spore Coat Polysaccharide Biosynthesis Protein SpsA, Chain A"/>
    <property type="match status" value="1"/>
</dbReference>
<dbReference type="GO" id="GO:0009103">
    <property type="term" value="P:lipopolysaccharide biosynthetic process"/>
    <property type="evidence" value="ECO:0007669"/>
    <property type="project" value="UniProtKB-UniRule"/>
</dbReference>
<evidence type="ECO:0000256" key="3">
    <source>
        <dbReference type="ARBA" id="ARBA00022985"/>
    </source>
</evidence>
<dbReference type="InterPro" id="IPR003329">
    <property type="entry name" value="Cytidylyl_trans"/>
</dbReference>
<organism evidence="5 6">
    <name type="scientific">Helicobacter pullorum</name>
    <dbReference type="NCBI Taxonomy" id="35818"/>
    <lineage>
        <taxon>Bacteria</taxon>
        <taxon>Pseudomonadati</taxon>
        <taxon>Campylobacterota</taxon>
        <taxon>Epsilonproteobacteria</taxon>
        <taxon>Campylobacterales</taxon>
        <taxon>Helicobacteraceae</taxon>
        <taxon>Helicobacter</taxon>
    </lineage>
</organism>
<dbReference type="GO" id="GO:0033468">
    <property type="term" value="P:CMP-keto-3-deoxy-D-manno-octulosonic acid biosynthetic process"/>
    <property type="evidence" value="ECO:0007669"/>
    <property type="project" value="UniProtKB-UniRule"/>
</dbReference>
<comment type="similarity">
    <text evidence="4">Belongs to the KdsB family.</text>
</comment>
<dbReference type="PANTHER" id="PTHR42866:SF2">
    <property type="entry name" value="3-DEOXY-MANNO-OCTULOSONATE CYTIDYLYLTRANSFERASE, MITOCHONDRIAL"/>
    <property type="match status" value="1"/>
</dbReference>
<sequence>MIIIPARLKSTRFPNKILALIKGIPMVVRVAQIAKEVDNVVIACDDENVQKVCKDFGFEGVLTNKEHNSGTDRIAECARILGVDDNEIVINLQGDEPFIEQEVIQTLKDFMETKAKELGEIPFMGSCAKVISKEEAKDPNLVKVIFNKSDEAIYFSRSLIPYDRENIMDTHKEWHYFGHLGIYAFSGKSLQEFCKLPKSPLEEIEKLEQLRAIENNKKIVMAKVSSKSFGIDTKEDLQRALEIFCR</sequence>
<dbReference type="InterPro" id="IPR004528">
    <property type="entry name" value="KdsB"/>
</dbReference>
<dbReference type="GO" id="GO:0008690">
    <property type="term" value="F:3-deoxy-manno-octulosonate cytidylyltransferase activity"/>
    <property type="evidence" value="ECO:0007669"/>
    <property type="project" value="UniProtKB-UniRule"/>
</dbReference>
<comment type="subcellular location">
    <subcellularLocation>
        <location evidence="4">Cytoplasm</location>
    </subcellularLocation>
</comment>
<evidence type="ECO:0000256" key="2">
    <source>
        <dbReference type="ARBA" id="ARBA00022695"/>
    </source>
</evidence>